<dbReference type="AlphaFoldDB" id="A0A9W9N013"/>
<accession>A0A9W9N013</accession>
<evidence type="ECO:0000259" key="6">
    <source>
        <dbReference type="Pfam" id="PF24883"/>
    </source>
</evidence>
<dbReference type="PROSITE" id="PS50297">
    <property type="entry name" value="ANK_REP_REGION"/>
    <property type="match status" value="6"/>
</dbReference>
<feature type="domain" description="Nephrocystin 3-like N-terminal" evidence="6">
    <location>
        <begin position="199"/>
        <end position="349"/>
    </location>
</feature>
<dbReference type="EMBL" id="JAPQKP010000001">
    <property type="protein sequence ID" value="KAJ5210734.1"/>
    <property type="molecule type" value="Genomic_DNA"/>
</dbReference>
<dbReference type="SUPFAM" id="SSF48403">
    <property type="entry name" value="Ankyrin repeat"/>
    <property type="match status" value="2"/>
</dbReference>
<evidence type="ECO:0000259" key="5">
    <source>
        <dbReference type="Pfam" id="PF22939"/>
    </source>
</evidence>
<feature type="repeat" description="ANK" evidence="3">
    <location>
        <begin position="799"/>
        <end position="828"/>
    </location>
</feature>
<feature type="repeat" description="ANK" evidence="3">
    <location>
        <begin position="964"/>
        <end position="993"/>
    </location>
</feature>
<dbReference type="PANTHER" id="PTHR24171">
    <property type="entry name" value="ANKYRIN REPEAT DOMAIN-CONTAINING PROTEIN 39-RELATED"/>
    <property type="match status" value="1"/>
</dbReference>
<dbReference type="Proteomes" id="UP001150879">
    <property type="component" value="Unassembled WGS sequence"/>
</dbReference>
<evidence type="ECO:0000313" key="8">
    <source>
        <dbReference type="Proteomes" id="UP001150879"/>
    </source>
</evidence>
<dbReference type="PANTHER" id="PTHR24171:SF10">
    <property type="entry name" value="ANKYRIN REPEAT DOMAIN-CONTAINING PROTEIN 29-LIKE"/>
    <property type="match status" value="1"/>
</dbReference>
<reference evidence="7" key="2">
    <citation type="journal article" date="2023" name="IMA Fungus">
        <title>Comparative genomic study of the Penicillium genus elucidates a diverse pangenome and 15 lateral gene transfer events.</title>
        <authorList>
            <person name="Petersen C."/>
            <person name="Sorensen T."/>
            <person name="Nielsen M.R."/>
            <person name="Sondergaard T.E."/>
            <person name="Sorensen J.L."/>
            <person name="Fitzpatrick D.A."/>
            <person name="Frisvad J.C."/>
            <person name="Nielsen K.L."/>
        </authorList>
    </citation>
    <scope>NUCLEOTIDE SEQUENCE</scope>
    <source>
        <strain evidence="7">IBT 16849</strain>
    </source>
</reference>
<dbReference type="Pfam" id="PF22939">
    <property type="entry name" value="WHD_GPIID"/>
    <property type="match status" value="1"/>
</dbReference>
<dbReference type="PROSITE" id="PS50088">
    <property type="entry name" value="ANK_REPEAT"/>
    <property type="match status" value="14"/>
</dbReference>
<feature type="repeat" description="ANK" evidence="3">
    <location>
        <begin position="1161"/>
        <end position="1190"/>
    </location>
</feature>
<reference evidence="7" key="1">
    <citation type="submission" date="2022-11" db="EMBL/GenBank/DDBJ databases">
        <authorList>
            <person name="Petersen C."/>
        </authorList>
    </citation>
    <scope>NUCLEOTIDE SEQUENCE</scope>
    <source>
        <strain evidence="7">IBT 16849</strain>
    </source>
</reference>
<dbReference type="Pfam" id="PF12796">
    <property type="entry name" value="Ank_2"/>
    <property type="match status" value="6"/>
</dbReference>
<dbReference type="InterPro" id="IPR036770">
    <property type="entry name" value="Ankyrin_rpt-contain_sf"/>
</dbReference>
<feature type="repeat" description="ANK" evidence="3">
    <location>
        <begin position="928"/>
        <end position="960"/>
    </location>
</feature>
<dbReference type="Pfam" id="PF13637">
    <property type="entry name" value="Ank_4"/>
    <property type="match status" value="1"/>
</dbReference>
<dbReference type="InterPro" id="IPR027417">
    <property type="entry name" value="P-loop_NTPase"/>
</dbReference>
<dbReference type="Gene3D" id="1.25.40.20">
    <property type="entry name" value="Ankyrin repeat-containing domain"/>
    <property type="match status" value="4"/>
</dbReference>
<feature type="domain" description="Azaphilone pigments biosynthesis cluster protein L N-terminal" evidence="4">
    <location>
        <begin position="2"/>
        <end position="167"/>
    </location>
</feature>
<feature type="repeat" description="ANK" evidence="3">
    <location>
        <begin position="1093"/>
        <end position="1125"/>
    </location>
</feature>
<feature type="repeat" description="ANK" evidence="3">
    <location>
        <begin position="865"/>
        <end position="894"/>
    </location>
</feature>
<evidence type="ECO:0000259" key="4">
    <source>
        <dbReference type="Pfam" id="PF17111"/>
    </source>
</evidence>
<gene>
    <name evidence="7" type="ORF">N7472_000873</name>
</gene>
<dbReference type="SMART" id="SM00248">
    <property type="entry name" value="ANK"/>
    <property type="match status" value="16"/>
</dbReference>
<keyword evidence="8" id="KW-1185">Reference proteome</keyword>
<dbReference type="InterPro" id="IPR002110">
    <property type="entry name" value="Ankyrin_rpt"/>
</dbReference>
<feature type="repeat" description="ANK" evidence="3">
    <location>
        <begin position="730"/>
        <end position="762"/>
    </location>
</feature>
<dbReference type="InterPro" id="IPR031348">
    <property type="entry name" value="PigL_N"/>
</dbReference>
<feature type="repeat" description="ANK" evidence="3">
    <location>
        <begin position="1030"/>
        <end position="1059"/>
    </location>
</feature>
<feature type="repeat" description="ANK" evidence="3">
    <location>
        <begin position="829"/>
        <end position="861"/>
    </location>
</feature>
<dbReference type="InterPro" id="IPR054471">
    <property type="entry name" value="GPIID_WHD"/>
</dbReference>
<feature type="repeat" description="ANK" evidence="3">
    <location>
        <begin position="997"/>
        <end position="1026"/>
    </location>
</feature>
<feature type="repeat" description="ANK" evidence="3">
    <location>
        <begin position="697"/>
        <end position="729"/>
    </location>
</feature>
<evidence type="ECO:0000256" key="2">
    <source>
        <dbReference type="ARBA" id="ARBA00023043"/>
    </source>
</evidence>
<feature type="domain" description="GPI inositol-deacylase winged helix" evidence="5">
    <location>
        <begin position="448"/>
        <end position="548"/>
    </location>
</feature>
<organism evidence="7 8">
    <name type="scientific">Penicillium cf. griseofulvum</name>
    <dbReference type="NCBI Taxonomy" id="2972120"/>
    <lineage>
        <taxon>Eukaryota</taxon>
        <taxon>Fungi</taxon>
        <taxon>Dikarya</taxon>
        <taxon>Ascomycota</taxon>
        <taxon>Pezizomycotina</taxon>
        <taxon>Eurotiomycetes</taxon>
        <taxon>Eurotiomycetidae</taxon>
        <taxon>Eurotiales</taxon>
        <taxon>Aspergillaceae</taxon>
        <taxon>Penicillium</taxon>
    </lineage>
</organism>
<feature type="repeat" description="ANK" evidence="3">
    <location>
        <begin position="895"/>
        <end position="927"/>
    </location>
</feature>
<evidence type="ECO:0000256" key="1">
    <source>
        <dbReference type="ARBA" id="ARBA00022737"/>
    </source>
</evidence>
<dbReference type="Gene3D" id="3.40.50.300">
    <property type="entry name" value="P-loop containing nucleotide triphosphate hydrolases"/>
    <property type="match status" value="1"/>
</dbReference>
<feature type="repeat" description="ANK" evidence="3">
    <location>
        <begin position="1126"/>
        <end position="1154"/>
    </location>
</feature>
<protein>
    <submittedName>
        <fullName evidence="7">NACHT nucleoside triphosphatase</fullName>
    </submittedName>
</protein>
<name>A0A9W9N013_9EURO</name>
<evidence type="ECO:0000256" key="3">
    <source>
        <dbReference type="PROSITE-ProRule" id="PRU00023"/>
    </source>
</evidence>
<dbReference type="Pfam" id="PF24883">
    <property type="entry name" value="NPHP3_N"/>
    <property type="match status" value="1"/>
</dbReference>
<dbReference type="InterPro" id="IPR056884">
    <property type="entry name" value="NPHP3-like_N"/>
</dbReference>
<dbReference type="Pfam" id="PF17111">
    <property type="entry name" value="PigL_N"/>
    <property type="match status" value="1"/>
</dbReference>
<proteinExistence type="predicted"/>
<sequence length="1191" mass="130079">MADPLSIASGAIGLLSFGIQVTKTLVDFYSAYKDQTPAVVRTMLSIENLMGILRSLDGAVQNRQPQTDALLQEIDKAAVACRGVIEELRDECQKFKKDPTLSLKGRIQVAGHRATYPFRQSTLQKLEEIIGEIRGTLSLALNVLQLRNQTGLEDGISELKILVQQTNTFQISATIRDWLKAPDATVDHNAACEKRHTSTGLWLVNGQEFQNWLIEPNSFLWINGFAGCGKSVLCSTAIQAVQHTFRDKQHQPSVGIGFFYFSFNDASKKDCSGMLRALLLQLSAQLEGGEKIYKNCMDCIKRTISKFSVTYILIDALDESPRDDKREDVLEAIKEIRQWSTLHLLVTSRNEIDIRQSLETLSCQDIPMRNPKTDIDIQNFISYELRNDPKLQRWKSRHDEIREKLMEKAQGVFRYVECQLLALKRARIRNEIDKCLRSLPRDLDETYERMLCSIDEGYIEEARLILTLLCVSEQPLTVKELVGALAIDLTKLELDRDGRSFSQDDPIDICLGLIEVTVIRDEYTRQPIAIARIAHFSVQEYLESDRISQHSAAKFMIQKEPAHTEMAQICLVYLLDPTLSNGKLEEAKLKMFPLSRFAAMQWFYFYSHSGNGKSNIESLILRLFKDQTESYQTWVRLYHMDYMGLIGAGDMECENEDIPSPLYYAALFGLEYVSSALIASLGDETTIYADVNSQGGKYGNALQIASYEGHEKMVQTLLDNGADINAQGGEYGNALQAAASGGYDKIVQILLDHSADVNAQGGVYGNALQAAASGGYEKIVQILLDHSADVNAQGGLYGNALQAAAYGGHEKVVQILLDLSADVNAQGGLYSNALQAALSRGYEKIVQILLDHSADVNAQGGLYGNALQAAAYGGHEKVVQILLDLSADVNAQGGLYSNALQAALSRGYEKIVQILLDHSADVNAQGDYHDTTLQIASYEGHEKMVQTLLDNGADINAQGGGYGNALKAAVSRGHEKIVQILLDHSADVNAQGGLYGNALQAAAFGGYEKIVQTLLDHGADLNAQGGVYGNALQAAAFGGHEKAVQTLLDHGADINTQGGVYGNALQAASFGGYEKAVQTLLDNDADINAQGGEYGNALQAAASGGYEKIVQILLDNGADINAQGGEYGNALQAAAFGGHEKVVQSLLDHGADVNWPRPLGSALHLASRKGHEKVVQVLLDNGAEDGSMSSE</sequence>
<keyword evidence="1" id="KW-0677">Repeat</keyword>
<dbReference type="SUPFAM" id="SSF52540">
    <property type="entry name" value="P-loop containing nucleoside triphosphate hydrolases"/>
    <property type="match status" value="1"/>
</dbReference>
<keyword evidence="2 3" id="KW-0040">ANK repeat</keyword>
<comment type="caution">
    <text evidence="7">The sequence shown here is derived from an EMBL/GenBank/DDBJ whole genome shotgun (WGS) entry which is preliminary data.</text>
</comment>
<feature type="repeat" description="ANK" evidence="3">
    <location>
        <begin position="766"/>
        <end position="795"/>
    </location>
</feature>
<evidence type="ECO:0000313" key="7">
    <source>
        <dbReference type="EMBL" id="KAJ5210734.1"/>
    </source>
</evidence>